<feature type="domain" description="Reverse transcriptase" evidence="12">
    <location>
        <begin position="622"/>
        <end position="801"/>
    </location>
</feature>
<feature type="region of interest" description="Disordered" evidence="10">
    <location>
        <begin position="66"/>
        <end position="111"/>
    </location>
</feature>
<feature type="domain" description="CCHC-type" evidence="11">
    <location>
        <begin position="339"/>
        <end position="354"/>
    </location>
</feature>
<dbReference type="Pfam" id="PF00078">
    <property type="entry name" value="RVT_1"/>
    <property type="match status" value="1"/>
</dbReference>
<dbReference type="InterPro" id="IPR043502">
    <property type="entry name" value="DNA/RNA_pol_sf"/>
</dbReference>
<dbReference type="GO" id="GO:0006508">
    <property type="term" value="P:proteolysis"/>
    <property type="evidence" value="ECO:0007669"/>
    <property type="project" value="UniProtKB-KW"/>
</dbReference>
<dbReference type="InterPro" id="IPR041373">
    <property type="entry name" value="RT_RNaseH"/>
</dbReference>
<dbReference type="InterPro" id="IPR001878">
    <property type="entry name" value="Znf_CCHC"/>
</dbReference>
<organism evidence="14 15">
    <name type="scientific">Trichinella nelsoni</name>
    <dbReference type="NCBI Taxonomy" id="6336"/>
    <lineage>
        <taxon>Eukaryota</taxon>
        <taxon>Metazoa</taxon>
        <taxon>Ecdysozoa</taxon>
        <taxon>Nematoda</taxon>
        <taxon>Enoplea</taxon>
        <taxon>Dorylaimia</taxon>
        <taxon>Trichinellida</taxon>
        <taxon>Trichinellidae</taxon>
        <taxon>Trichinella</taxon>
    </lineage>
</organism>
<dbReference type="PANTHER" id="PTHR37984:SF5">
    <property type="entry name" value="PROTEIN NYNRIN-LIKE"/>
    <property type="match status" value="1"/>
</dbReference>
<dbReference type="Pfam" id="PF22938">
    <property type="entry name" value="Integrase_p58_C"/>
    <property type="match status" value="1"/>
</dbReference>
<evidence type="ECO:0000259" key="12">
    <source>
        <dbReference type="PROSITE" id="PS50878"/>
    </source>
</evidence>
<dbReference type="Gene3D" id="1.10.340.70">
    <property type="match status" value="1"/>
</dbReference>
<dbReference type="Gene3D" id="2.40.70.10">
    <property type="entry name" value="Acid Proteases"/>
    <property type="match status" value="1"/>
</dbReference>
<keyword evidence="3" id="KW-0808">Transferase</keyword>
<dbReference type="FunFam" id="3.10.20.370:FF:000001">
    <property type="entry name" value="Retrovirus-related Pol polyprotein from transposon 17.6-like protein"/>
    <property type="match status" value="1"/>
</dbReference>
<dbReference type="SUPFAM" id="SSF56672">
    <property type="entry name" value="DNA/RNA polymerases"/>
    <property type="match status" value="1"/>
</dbReference>
<dbReference type="InterPro" id="IPR000477">
    <property type="entry name" value="RT_dom"/>
</dbReference>
<dbReference type="GO" id="GO:0003676">
    <property type="term" value="F:nucleic acid binding"/>
    <property type="evidence" value="ECO:0007669"/>
    <property type="project" value="InterPro"/>
</dbReference>
<dbReference type="Proteomes" id="UP000054630">
    <property type="component" value="Unassembled WGS sequence"/>
</dbReference>
<keyword evidence="7" id="KW-0378">Hydrolase</keyword>
<keyword evidence="8" id="KW-0695">RNA-directed DNA polymerase</keyword>
<dbReference type="CDD" id="cd00303">
    <property type="entry name" value="retropepsin_like"/>
    <property type="match status" value="1"/>
</dbReference>
<dbReference type="GO" id="GO:0004519">
    <property type="term" value="F:endonuclease activity"/>
    <property type="evidence" value="ECO:0007669"/>
    <property type="project" value="UniProtKB-KW"/>
</dbReference>
<dbReference type="SUPFAM" id="SSF53098">
    <property type="entry name" value="Ribonuclease H-like"/>
    <property type="match status" value="1"/>
</dbReference>
<keyword evidence="5" id="KW-0540">Nuclease</keyword>
<feature type="domain" description="Integrase catalytic" evidence="13">
    <location>
        <begin position="1176"/>
        <end position="1339"/>
    </location>
</feature>
<evidence type="ECO:0000256" key="10">
    <source>
        <dbReference type="SAM" id="MobiDB-lite"/>
    </source>
</evidence>
<comment type="caution">
    <text evidence="14">The sequence shown here is derived from an EMBL/GenBank/DDBJ whole genome shotgun (WGS) entry which is preliminary data.</text>
</comment>
<proteinExistence type="predicted"/>
<dbReference type="GO" id="GO:0042575">
    <property type="term" value="C:DNA polymerase complex"/>
    <property type="evidence" value="ECO:0007669"/>
    <property type="project" value="UniProtKB-ARBA"/>
</dbReference>
<evidence type="ECO:0000256" key="8">
    <source>
        <dbReference type="ARBA" id="ARBA00022918"/>
    </source>
</evidence>
<dbReference type="Gene3D" id="3.10.20.370">
    <property type="match status" value="1"/>
</dbReference>
<evidence type="ECO:0000256" key="5">
    <source>
        <dbReference type="ARBA" id="ARBA00022722"/>
    </source>
</evidence>
<dbReference type="GO" id="GO:0003964">
    <property type="term" value="F:RNA-directed DNA polymerase activity"/>
    <property type="evidence" value="ECO:0007669"/>
    <property type="project" value="UniProtKB-KW"/>
</dbReference>
<keyword evidence="9" id="KW-0863">Zinc-finger</keyword>
<dbReference type="CDD" id="cd01647">
    <property type="entry name" value="RT_LTR"/>
    <property type="match status" value="1"/>
</dbReference>
<dbReference type="GO" id="GO:0008270">
    <property type="term" value="F:zinc ion binding"/>
    <property type="evidence" value="ECO:0007669"/>
    <property type="project" value="UniProtKB-KW"/>
</dbReference>
<evidence type="ECO:0000259" key="13">
    <source>
        <dbReference type="PROSITE" id="PS50994"/>
    </source>
</evidence>
<dbReference type="InterPro" id="IPR043128">
    <property type="entry name" value="Rev_trsase/Diguanyl_cyclase"/>
</dbReference>
<evidence type="ECO:0000256" key="4">
    <source>
        <dbReference type="ARBA" id="ARBA00022695"/>
    </source>
</evidence>
<keyword evidence="15" id="KW-1185">Reference proteome</keyword>
<dbReference type="GO" id="GO:0019899">
    <property type="term" value="F:enzyme binding"/>
    <property type="evidence" value="ECO:0007669"/>
    <property type="project" value="UniProtKB-ARBA"/>
</dbReference>
<evidence type="ECO:0000259" key="11">
    <source>
        <dbReference type="PROSITE" id="PS50158"/>
    </source>
</evidence>
<dbReference type="Pfam" id="PF17921">
    <property type="entry name" value="Integrase_H2C2"/>
    <property type="match status" value="1"/>
</dbReference>
<protein>
    <recommendedName>
        <fullName evidence="1">RNA-directed DNA polymerase</fullName>
        <ecNumber evidence="1">2.7.7.49</ecNumber>
    </recommendedName>
</protein>
<evidence type="ECO:0000313" key="15">
    <source>
        <dbReference type="Proteomes" id="UP000054630"/>
    </source>
</evidence>
<keyword evidence="9" id="KW-0479">Metal-binding</keyword>
<dbReference type="EC" id="2.7.7.49" evidence="1"/>
<evidence type="ECO:0000256" key="6">
    <source>
        <dbReference type="ARBA" id="ARBA00022759"/>
    </source>
</evidence>
<name>A0A0V0RP87_9BILA</name>
<dbReference type="InterPro" id="IPR005162">
    <property type="entry name" value="Retrotrans_gag_dom"/>
</dbReference>
<evidence type="ECO:0000256" key="1">
    <source>
        <dbReference type="ARBA" id="ARBA00012493"/>
    </source>
</evidence>
<dbReference type="InterPro" id="IPR036875">
    <property type="entry name" value="Znf_CCHC_sf"/>
</dbReference>
<evidence type="ECO:0000256" key="9">
    <source>
        <dbReference type="PROSITE-ProRule" id="PRU00047"/>
    </source>
</evidence>
<dbReference type="FunFam" id="3.30.70.270:FF:000020">
    <property type="entry name" value="Transposon Tf2-6 polyprotein-like Protein"/>
    <property type="match status" value="1"/>
</dbReference>
<accession>A0A0V0RP87</accession>
<evidence type="ECO:0000256" key="3">
    <source>
        <dbReference type="ARBA" id="ARBA00022679"/>
    </source>
</evidence>
<dbReference type="Pfam" id="PF00098">
    <property type="entry name" value="zf-CCHC"/>
    <property type="match status" value="1"/>
</dbReference>
<dbReference type="InterPro" id="IPR012337">
    <property type="entry name" value="RNaseH-like_sf"/>
</dbReference>
<keyword evidence="9" id="KW-0862">Zinc</keyword>
<evidence type="ECO:0000256" key="7">
    <source>
        <dbReference type="ARBA" id="ARBA00022801"/>
    </source>
</evidence>
<dbReference type="GO" id="GO:0015074">
    <property type="term" value="P:DNA integration"/>
    <property type="evidence" value="ECO:0007669"/>
    <property type="project" value="InterPro"/>
</dbReference>
<dbReference type="EMBL" id="JYDL01000110">
    <property type="protein sequence ID" value="KRX16276.1"/>
    <property type="molecule type" value="Genomic_DNA"/>
</dbReference>
<dbReference type="Gene3D" id="3.30.420.10">
    <property type="entry name" value="Ribonuclease H-like superfamily/Ribonuclease H"/>
    <property type="match status" value="1"/>
</dbReference>
<dbReference type="PANTHER" id="PTHR37984">
    <property type="entry name" value="PROTEIN CBG26694"/>
    <property type="match status" value="1"/>
</dbReference>
<dbReference type="PROSITE" id="PS50878">
    <property type="entry name" value="RT_POL"/>
    <property type="match status" value="1"/>
</dbReference>
<feature type="compositionally biased region" description="Basic and acidic residues" evidence="10">
    <location>
        <begin position="1485"/>
        <end position="1498"/>
    </location>
</feature>
<keyword evidence="6" id="KW-0255">Endonuclease</keyword>
<dbReference type="InterPro" id="IPR054465">
    <property type="entry name" value="Integrase_p58-like_C"/>
</dbReference>
<dbReference type="SUPFAM" id="SSF50630">
    <property type="entry name" value="Acid proteases"/>
    <property type="match status" value="1"/>
</dbReference>
<reference evidence="14 15" key="1">
    <citation type="submission" date="2015-01" db="EMBL/GenBank/DDBJ databases">
        <title>Evolution of Trichinella species and genotypes.</title>
        <authorList>
            <person name="Korhonen P.K."/>
            <person name="Edoardo P."/>
            <person name="Giuseppe L.R."/>
            <person name="Gasser R.B."/>
        </authorList>
    </citation>
    <scope>NUCLEOTIDE SEQUENCE [LARGE SCALE GENOMIC DNA]</scope>
    <source>
        <strain evidence="14">ISS37</strain>
    </source>
</reference>
<keyword evidence="4" id="KW-0548">Nucleotidyltransferase</keyword>
<dbReference type="InterPro" id="IPR001584">
    <property type="entry name" value="Integrase_cat-core"/>
</dbReference>
<dbReference type="OrthoDB" id="154058at2759"/>
<dbReference type="PROSITE" id="PS50994">
    <property type="entry name" value="INTEGRASE"/>
    <property type="match status" value="1"/>
</dbReference>
<dbReference type="GO" id="GO:0008233">
    <property type="term" value="F:peptidase activity"/>
    <property type="evidence" value="ECO:0007669"/>
    <property type="project" value="UniProtKB-KW"/>
</dbReference>
<sequence length="1498" mass="169915">MDQENSKSNYYCAFRGMDVLQRINSYFPFQYSEEVKMLKNINRYFPSLHDGRRRIKRIPCKMRPRMKRRRKLQLAYRQRGSEDESAKSNISGRTGGDPEADRAAAPGGSLQWGPVRELTPPGYWGAYYCPPPAFRPEMDPVGWLKRLENFLCLSRVPPSDHGMAARYLLSDSVLRELYPAEQTSEESFEEFKKRLLDAYGPEESLEMLADRFDALRQREGQSIQQFAQEVAELGRKAGASERDLVRRFSGGVTSKEVYRAIRMQEPPTLAEARKLATKVLQVEDGYQEKQQPRAGEAKTEKSEMAEKMDAVIREVSNLAKRVEQLERAAPRPPRTASGCFHCGSLDHLRRDCPQLRTPTRPAHATKNGHGDRRLLAMTELQAGHAPSVAGKLNGLEIPLLLDSGAVVSVVPLSTWHKSTGGEPLKAAGGSILLGDGRRVRLCGQGTLPLQLGSWRGRLHVAIVESLVVPGILGTNFLDQYVKLIDWQAGEMTMTDGSSVRIVHEPSHATRPGIGCTWITASPREVSREETVGERPGNNSGELGACERALVDRAECSAQNRRALRSLIRRYGKAISCGEGDLGRTSLVQHRIETGGAQPVKLPPRRLPQAQRETVDRLIREMLHAGVIEPASGPWSSPVVLVRKKDGSPRFCVDYRRLNAVTRVDAQPIPRIDDTLDALAGAKWFSTLDLASGYWQVEVAEEDREKTAFSTPLGLFQFRVMPFGLCNAPATFQRLMEKALRGLTWKTCLVYLDDIIVFGKTEEEHLERLEGVLSRLQSVGLKIKPEKCQLMRQSVHYLGHVVTQQGIGTDPEKTAAVQKWPTPRCVREVRQFLGLASYYRRFVRNFAGVANPLHALTKKGEKWHWGPKEEEAFTLLKKALVSPPILGHPDFDRTFLLDVDASEDAVGAVLSQQGERDPPSVIAYASRSLSRAERGYCATRREMLALVWATQHFRPYLYGRRFIARTDHNSLRWLRSFREPEGQVARWLERLAEFDFEVVHRAGRKHQNADALSRRVCKQCGMEGSPAEVPVGAVKLDAASPIKQWQESDKELQQIREWSTQRTWPRAAPEGSRLLRSLWAQRDRIVVREGTICRKWETPDTGETRLLQVIPRQRIPEILAAVHNGQSGAHLGVAKTLAKLRQRYYWPQQREDVEDWCRACETCAARAVPTKKPQAPMQLQPVGYPFQRVGMDLLGPLEETRNGNRYILVACDYFSKWPEAFALPNAEARTVAAALVNGLFCRYGAPETLHSDQGRNFESALVKEVCQLFGVAKTRTTAYHPQSDGLVERMNRTLLDLLAKASIDHPDDWDAHLDRVLLAYRSSVHHTTGATPSRVIFGREMRLPVDLVYGLPENAPEESVGEYTRRLRQDLEQLYETVRGKAGREQRRQKFWKDRKAHGPVYEPGDQVWMQVPEKTKLGAYWDGPYEVQKKLDWNTYRVKQMKGRRQRLVVHFDRLKPYHGSRQPWEGQQKPREKRKTQRPPWMRDFIHDLGDEHGTCS</sequence>
<gene>
    <name evidence="14" type="primary">TY3B-G</name>
    <name evidence="14" type="ORF">T07_14681</name>
</gene>
<dbReference type="Gene3D" id="3.10.10.10">
    <property type="entry name" value="HIV Type 1 Reverse Transcriptase, subunit A, domain 1"/>
    <property type="match status" value="1"/>
</dbReference>
<evidence type="ECO:0000313" key="14">
    <source>
        <dbReference type="EMBL" id="KRX16276.1"/>
    </source>
</evidence>
<dbReference type="SMART" id="SM00343">
    <property type="entry name" value="ZnF_C2HC"/>
    <property type="match status" value="1"/>
</dbReference>
<evidence type="ECO:0000256" key="2">
    <source>
        <dbReference type="ARBA" id="ARBA00022670"/>
    </source>
</evidence>
<keyword evidence="2" id="KW-0645">Protease</keyword>
<feature type="region of interest" description="Disordered" evidence="10">
    <location>
        <begin position="286"/>
        <end position="305"/>
    </location>
</feature>
<dbReference type="SUPFAM" id="SSF57756">
    <property type="entry name" value="Retrovirus zinc finger-like domains"/>
    <property type="match status" value="1"/>
</dbReference>
<feature type="region of interest" description="Disordered" evidence="10">
    <location>
        <begin position="1459"/>
        <end position="1498"/>
    </location>
</feature>
<dbReference type="FunFam" id="1.10.340.70:FF:000001">
    <property type="entry name" value="Retrovirus-related Pol polyprotein from transposon gypsy-like Protein"/>
    <property type="match status" value="1"/>
</dbReference>
<dbReference type="InterPro" id="IPR041588">
    <property type="entry name" value="Integrase_H2C2"/>
</dbReference>
<dbReference type="FunFam" id="3.10.10.10:FF:000007">
    <property type="entry name" value="Retrovirus-related Pol polyprotein from transposon 17.6-like Protein"/>
    <property type="match status" value="1"/>
</dbReference>
<dbReference type="InterPro" id="IPR036397">
    <property type="entry name" value="RNaseH_sf"/>
</dbReference>
<dbReference type="InterPro" id="IPR021109">
    <property type="entry name" value="Peptidase_aspartic_dom_sf"/>
</dbReference>
<dbReference type="STRING" id="6336.A0A0V0RP87"/>
<dbReference type="Pfam" id="PF17917">
    <property type="entry name" value="RT_RNaseH"/>
    <property type="match status" value="1"/>
</dbReference>
<dbReference type="Pfam" id="PF03732">
    <property type="entry name" value="Retrotrans_gag"/>
    <property type="match status" value="1"/>
</dbReference>
<dbReference type="InterPro" id="IPR050951">
    <property type="entry name" value="Retrovirus_Pol_polyprotein"/>
</dbReference>
<dbReference type="CDD" id="cd09274">
    <property type="entry name" value="RNase_HI_RT_Ty3"/>
    <property type="match status" value="1"/>
</dbReference>
<dbReference type="FunFam" id="3.30.420.10:FF:000032">
    <property type="entry name" value="Retrovirus-related Pol polyprotein from transposon 297-like Protein"/>
    <property type="match status" value="1"/>
</dbReference>
<dbReference type="Pfam" id="PF00665">
    <property type="entry name" value="rve"/>
    <property type="match status" value="1"/>
</dbReference>
<dbReference type="PROSITE" id="PS50158">
    <property type="entry name" value="ZF_CCHC"/>
    <property type="match status" value="1"/>
</dbReference>
<dbReference type="Gene3D" id="3.30.70.270">
    <property type="match status" value="2"/>
</dbReference>